<dbReference type="EMBL" id="WEID01000047">
    <property type="protein sequence ID" value="KAB8136751.1"/>
    <property type="molecule type" value="Genomic_DNA"/>
</dbReference>
<name>A0A7C8GT55_9BACI</name>
<evidence type="ECO:0000313" key="1">
    <source>
        <dbReference type="EMBL" id="KAB8136751.1"/>
    </source>
</evidence>
<reference evidence="1 2" key="1">
    <citation type="submission" date="2019-10" db="EMBL/GenBank/DDBJ databases">
        <title>Gracilibacillus sp. nov. isolated from rice seeds.</title>
        <authorList>
            <person name="He S."/>
        </authorList>
    </citation>
    <scope>NUCLEOTIDE SEQUENCE [LARGE SCALE GENOMIC DNA]</scope>
    <source>
        <strain evidence="1 2">TD8</strain>
    </source>
</reference>
<dbReference type="Proteomes" id="UP000480246">
    <property type="component" value="Unassembled WGS sequence"/>
</dbReference>
<evidence type="ECO:0000313" key="2">
    <source>
        <dbReference type="Proteomes" id="UP000480246"/>
    </source>
</evidence>
<dbReference type="Gene3D" id="1.10.10.10">
    <property type="entry name" value="Winged helix-like DNA-binding domain superfamily/Winged helix DNA-binding domain"/>
    <property type="match status" value="1"/>
</dbReference>
<keyword evidence="2" id="KW-1185">Reference proteome</keyword>
<dbReference type="SUPFAM" id="SSF88659">
    <property type="entry name" value="Sigma3 and sigma4 domains of RNA polymerase sigma factors"/>
    <property type="match status" value="1"/>
</dbReference>
<dbReference type="InterPro" id="IPR013324">
    <property type="entry name" value="RNA_pol_sigma_r3/r4-like"/>
</dbReference>
<dbReference type="AlphaFoldDB" id="A0A7C8GT55"/>
<dbReference type="RefSeq" id="WP_153402823.1">
    <property type="nucleotide sequence ID" value="NZ_ML762429.1"/>
</dbReference>
<evidence type="ECO:0008006" key="3">
    <source>
        <dbReference type="Google" id="ProtNLM"/>
    </source>
</evidence>
<accession>A0A7C8GT55</accession>
<dbReference type="OrthoDB" id="9795666at2"/>
<dbReference type="InterPro" id="IPR036388">
    <property type="entry name" value="WH-like_DNA-bd_sf"/>
</dbReference>
<organism evidence="1 2">
    <name type="scientific">Gracilibacillus oryzae</name>
    <dbReference type="NCBI Taxonomy" id="1672701"/>
    <lineage>
        <taxon>Bacteria</taxon>
        <taxon>Bacillati</taxon>
        <taxon>Bacillota</taxon>
        <taxon>Bacilli</taxon>
        <taxon>Bacillales</taxon>
        <taxon>Bacillaceae</taxon>
        <taxon>Gracilibacillus</taxon>
    </lineage>
</organism>
<proteinExistence type="predicted"/>
<sequence length="160" mass="18968">MFLSFMNKFIFKAIVERNQAKVYQLCYLLTNERPLAEEITCQVFNKIYEKGNFRKIDHLMLYQQVIDNLQDSFLVKRKEKINRKKSVGQELPLINEAILHLPVRERMVLGLAHVCLLPVEVISSLLDVPAQDVKKSLYHSREFLTAFLKERERRDYKLLI</sequence>
<comment type="caution">
    <text evidence="1">The sequence shown here is derived from an EMBL/GenBank/DDBJ whole genome shotgun (WGS) entry which is preliminary data.</text>
</comment>
<gene>
    <name evidence="1" type="ORF">F9U64_09580</name>
</gene>
<protein>
    <recommendedName>
        <fullName evidence="3">RNA polymerase sigma factor 70 region 4 type 2 domain-containing protein</fullName>
    </recommendedName>
</protein>